<name>A0A0B6F1U6_9CORY</name>
<keyword evidence="1" id="KW-0732">Signal</keyword>
<dbReference type="Gene3D" id="2.40.10.10">
    <property type="entry name" value="Trypsin-like serine proteases"/>
    <property type="match status" value="1"/>
</dbReference>
<dbReference type="InterPro" id="IPR009003">
    <property type="entry name" value="Peptidase_S1_PA"/>
</dbReference>
<reference evidence="3 5" key="2">
    <citation type="submission" date="2022-02" db="EMBL/GenBank/DDBJ databases">
        <title>Uncovering new skin microbiome diversity through culturing and metagenomics.</title>
        <authorList>
            <person name="Conlan S."/>
            <person name="Deming C."/>
            <person name="Nisc Comparative Sequencing Program N."/>
            <person name="Segre J.A."/>
        </authorList>
    </citation>
    <scope>NUCLEOTIDE SEQUENCE [LARGE SCALE GENOMIC DNA]</scope>
    <source>
        <strain evidence="3 5">ACRQV</strain>
    </source>
</reference>
<dbReference type="Proteomes" id="UP001521911">
    <property type="component" value="Unassembled WGS sequence"/>
</dbReference>
<dbReference type="InterPro" id="IPR018114">
    <property type="entry name" value="TRYPSIN_HIS"/>
</dbReference>
<protein>
    <submittedName>
        <fullName evidence="3">S1 family peptidase</fullName>
    </submittedName>
</protein>
<dbReference type="STRING" id="161899.CSING_04495"/>
<gene>
    <name evidence="2" type="ORF">CSING_04495</name>
    <name evidence="3" type="ORF">MHK08_06190</name>
</gene>
<keyword evidence="5" id="KW-1185">Reference proteome</keyword>
<evidence type="ECO:0000313" key="2">
    <source>
        <dbReference type="EMBL" id="AJI78440.1"/>
    </source>
</evidence>
<evidence type="ECO:0000313" key="3">
    <source>
        <dbReference type="EMBL" id="MCG7276058.1"/>
    </source>
</evidence>
<evidence type="ECO:0000313" key="4">
    <source>
        <dbReference type="Proteomes" id="UP000031890"/>
    </source>
</evidence>
<dbReference type="OrthoDB" id="8781117at2"/>
<dbReference type="SUPFAM" id="SSF50494">
    <property type="entry name" value="Trypsin-like serine proteases"/>
    <property type="match status" value="1"/>
</dbReference>
<dbReference type="HOGENOM" id="CLU_992943_0_0_11"/>
<organism evidence="2 4">
    <name type="scientific">Corynebacterium singulare</name>
    <dbReference type="NCBI Taxonomy" id="161899"/>
    <lineage>
        <taxon>Bacteria</taxon>
        <taxon>Bacillati</taxon>
        <taxon>Actinomycetota</taxon>
        <taxon>Actinomycetes</taxon>
        <taxon>Mycobacteriales</taxon>
        <taxon>Corynebacteriaceae</taxon>
        <taxon>Corynebacterium</taxon>
    </lineage>
</organism>
<dbReference type="Proteomes" id="UP000031890">
    <property type="component" value="Chromosome"/>
</dbReference>
<dbReference type="GO" id="GO:0004252">
    <property type="term" value="F:serine-type endopeptidase activity"/>
    <property type="evidence" value="ECO:0007669"/>
    <property type="project" value="InterPro"/>
</dbReference>
<proteinExistence type="predicted"/>
<reference evidence="2 4" key="1">
    <citation type="journal article" date="2015" name="Genome Announc.">
        <title>Complete Genome Sequence and Annotation of Corynebacterium singulare DSM 44357, Isolated from a Human Semen Specimen.</title>
        <authorList>
            <person name="Merten M."/>
            <person name="Brinkrolf K."/>
            <person name="Albersmeier A."/>
            <person name="Kutter Y."/>
            <person name="Ruckert C."/>
            <person name="Tauch A."/>
        </authorList>
    </citation>
    <scope>NUCLEOTIDE SEQUENCE [LARGE SCALE GENOMIC DNA]</scope>
    <source>
        <strain evidence="2">IBS B52218</strain>
    </source>
</reference>
<feature type="signal peptide" evidence="1">
    <location>
        <begin position="1"/>
        <end position="27"/>
    </location>
</feature>
<dbReference type="RefSeq" id="WP_042530027.1">
    <property type="nucleotide sequence ID" value="NZ_CP010827.1"/>
</dbReference>
<evidence type="ECO:0000256" key="1">
    <source>
        <dbReference type="SAM" id="SignalP"/>
    </source>
</evidence>
<accession>A0A0B6F1U6</accession>
<dbReference type="PROSITE" id="PS00134">
    <property type="entry name" value="TRYPSIN_HIS"/>
    <property type="match status" value="1"/>
</dbReference>
<evidence type="ECO:0000313" key="5">
    <source>
        <dbReference type="Proteomes" id="UP001521911"/>
    </source>
</evidence>
<dbReference type="PROSITE" id="PS00135">
    <property type="entry name" value="TRYPSIN_SER"/>
    <property type="match status" value="1"/>
</dbReference>
<dbReference type="EMBL" id="JAKRDF010000005">
    <property type="protein sequence ID" value="MCG7276058.1"/>
    <property type="molecule type" value="Genomic_DNA"/>
</dbReference>
<sequence length="280" mass="29645">MKILSRILSTVTAAAIAASLWAPAAQAQLGLAQLSSGSSQLDIGGLADALAPTGDGSISLPGNLQPEIYVADRNAAQYFTNAGRVEPGSAIYNHDEQKKCSAGHIVGDGHNVFVVTAGHCGNPGHRFFYRDRAGKPVFFGQMTVETKNTNRDGLISSPDIGLIQITNPAAEYSATPALNGKVNGWLSLEQVDRIKPTICRIGATRGYSCGNYLTAKPEIGAFFFGNDGYFGDSGGAVYALIDGQYYPVGIYSGSLTTDNRITMAMELGHIMNHFGLKVYS</sequence>
<dbReference type="GO" id="GO:0006508">
    <property type="term" value="P:proteolysis"/>
    <property type="evidence" value="ECO:0007669"/>
    <property type="project" value="InterPro"/>
</dbReference>
<dbReference type="InterPro" id="IPR033116">
    <property type="entry name" value="TRYPSIN_SER"/>
</dbReference>
<dbReference type="EMBL" id="CP010827">
    <property type="protein sequence ID" value="AJI78440.1"/>
    <property type="molecule type" value="Genomic_DNA"/>
</dbReference>
<dbReference type="InterPro" id="IPR043504">
    <property type="entry name" value="Peptidase_S1_PA_chymotrypsin"/>
</dbReference>
<dbReference type="AlphaFoldDB" id="A0A0B6F1U6"/>
<dbReference type="KEGG" id="csx:CSING_04495"/>
<feature type="chain" id="PRO_5002122314" evidence="1">
    <location>
        <begin position="28"/>
        <end position="280"/>
    </location>
</feature>